<evidence type="ECO:0000313" key="2">
    <source>
        <dbReference type="Proteomes" id="UP000287651"/>
    </source>
</evidence>
<evidence type="ECO:0000313" key="1">
    <source>
        <dbReference type="EMBL" id="RRT78707.1"/>
    </source>
</evidence>
<organism evidence="1 2">
    <name type="scientific">Ensete ventricosum</name>
    <name type="common">Abyssinian banana</name>
    <name type="synonym">Musa ensete</name>
    <dbReference type="NCBI Taxonomy" id="4639"/>
    <lineage>
        <taxon>Eukaryota</taxon>
        <taxon>Viridiplantae</taxon>
        <taxon>Streptophyta</taxon>
        <taxon>Embryophyta</taxon>
        <taxon>Tracheophyta</taxon>
        <taxon>Spermatophyta</taxon>
        <taxon>Magnoliopsida</taxon>
        <taxon>Liliopsida</taxon>
        <taxon>Zingiberales</taxon>
        <taxon>Musaceae</taxon>
        <taxon>Ensete</taxon>
    </lineage>
</organism>
<dbReference type="AlphaFoldDB" id="A0A427AR82"/>
<reference evidence="1 2" key="1">
    <citation type="journal article" date="2014" name="Agronomy (Basel)">
        <title>A Draft Genome Sequence for Ensete ventricosum, the Drought-Tolerant Tree Against Hunger.</title>
        <authorList>
            <person name="Harrison J."/>
            <person name="Moore K.A."/>
            <person name="Paszkiewicz K."/>
            <person name="Jones T."/>
            <person name="Grant M."/>
            <person name="Ambacheew D."/>
            <person name="Muzemil S."/>
            <person name="Studholme D.J."/>
        </authorList>
    </citation>
    <scope>NUCLEOTIDE SEQUENCE [LARGE SCALE GENOMIC DNA]</scope>
</reference>
<dbReference type="EMBL" id="AMZH03001609">
    <property type="protein sequence ID" value="RRT78707.1"/>
    <property type="molecule type" value="Genomic_DNA"/>
</dbReference>
<dbReference type="Proteomes" id="UP000287651">
    <property type="component" value="Unassembled WGS sequence"/>
</dbReference>
<comment type="caution">
    <text evidence="1">The sequence shown here is derived from an EMBL/GenBank/DDBJ whole genome shotgun (WGS) entry which is preliminary data.</text>
</comment>
<protein>
    <submittedName>
        <fullName evidence="1">Uncharacterized protein</fullName>
    </submittedName>
</protein>
<proteinExistence type="predicted"/>
<accession>A0A427AR82</accession>
<name>A0A427AR82_ENSVE</name>
<gene>
    <name evidence="1" type="ORF">B296_00015540</name>
</gene>
<sequence>MERSHNVISSIIAGGDDHAYLNSIYPVRKLEHSEDSTIPSKEKRLVDTMRSSYPCEMPNSVHLWLYYLKNCNQWVCSISKITNSHRRLWYVY</sequence>